<protein>
    <submittedName>
        <fullName evidence="2">Uncharacterized protein</fullName>
    </submittedName>
</protein>
<gene>
    <name evidence="2" type="ORF">ACAT0790_LOCUS29337</name>
</gene>
<evidence type="ECO:0000313" key="2">
    <source>
        <dbReference type="EMBL" id="CAD9145952.1"/>
    </source>
</evidence>
<accession>A0A7S1QQY9</accession>
<dbReference type="AlphaFoldDB" id="A0A7S1QQY9"/>
<reference evidence="2" key="1">
    <citation type="submission" date="2021-01" db="EMBL/GenBank/DDBJ databases">
        <authorList>
            <person name="Corre E."/>
            <person name="Pelletier E."/>
            <person name="Niang G."/>
            <person name="Scheremetjew M."/>
            <person name="Finn R."/>
            <person name="Kale V."/>
            <person name="Holt S."/>
            <person name="Cochrane G."/>
            <person name="Meng A."/>
            <person name="Brown T."/>
            <person name="Cohen L."/>
        </authorList>
    </citation>
    <scope>NUCLEOTIDE SEQUENCE</scope>
    <source>
        <strain evidence="2">OF101</strain>
    </source>
</reference>
<feature type="transmembrane region" description="Helical" evidence="1">
    <location>
        <begin position="76"/>
        <end position="95"/>
    </location>
</feature>
<dbReference type="EMBL" id="HBGE01048600">
    <property type="protein sequence ID" value="CAD9145952.1"/>
    <property type="molecule type" value="Transcribed_RNA"/>
</dbReference>
<keyword evidence="1" id="KW-1133">Transmembrane helix</keyword>
<organism evidence="2">
    <name type="scientific">Alexandrium catenella</name>
    <name type="common">Red tide dinoflagellate</name>
    <name type="synonym">Gonyaulax catenella</name>
    <dbReference type="NCBI Taxonomy" id="2925"/>
    <lineage>
        <taxon>Eukaryota</taxon>
        <taxon>Sar</taxon>
        <taxon>Alveolata</taxon>
        <taxon>Dinophyceae</taxon>
        <taxon>Gonyaulacales</taxon>
        <taxon>Pyrocystaceae</taxon>
        <taxon>Alexandrium</taxon>
    </lineage>
</organism>
<feature type="transmembrane region" description="Helical" evidence="1">
    <location>
        <begin position="46"/>
        <end position="64"/>
    </location>
</feature>
<keyword evidence="1" id="KW-0812">Transmembrane</keyword>
<evidence type="ECO:0000256" key="1">
    <source>
        <dbReference type="SAM" id="Phobius"/>
    </source>
</evidence>
<sequence>MLPSGGSALIVLAGSLVLGVGGAHAVPKVDADKFADEGERRLRNRVRVHAVATGFVALVFWSWALRNTIVSHFDLGVVSFLLAFAAAANGVRCSGLAEPAPITTQRWLFFGACSVVSVNYLLGCFVVKVGTLLWVYMLVGVLLWLANGIFGFRLLGFLYHLRD</sequence>
<name>A0A7S1QQY9_ALECA</name>
<proteinExistence type="predicted"/>
<feature type="transmembrane region" description="Helical" evidence="1">
    <location>
        <begin position="107"/>
        <end position="128"/>
    </location>
</feature>
<keyword evidence="1" id="KW-0472">Membrane</keyword>
<feature type="transmembrane region" description="Helical" evidence="1">
    <location>
        <begin position="6"/>
        <end position="26"/>
    </location>
</feature>
<feature type="transmembrane region" description="Helical" evidence="1">
    <location>
        <begin position="134"/>
        <end position="159"/>
    </location>
</feature>